<dbReference type="GO" id="GO:0005886">
    <property type="term" value="C:plasma membrane"/>
    <property type="evidence" value="ECO:0007669"/>
    <property type="project" value="TreeGrafter"/>
</dbReference>
<name>A0A3M8SL33_9GAMM</name>
<dbReference type="EMBL" id="RIBS01000010">
    <property type="protein sequence ID" value="RNF82077.1"/>
    <property type="molecule type" value="Genomic_DNA"/>
</dbReference>
<evidence type="ECO:0000256" key="1">
    <source>
        <dbReference type="SAM" id="Phobius"/>
    </source>
</evidence>
<dbReference type="RefSeq" id="WP_123089075.1">
    <property type="nucleotide sequence ID" value="NZ_RIBS01000010.1"/>
</dbReference>
<dbReference type="PANTHER" id="PTHR34980">
    <property type="entry name" value="INNER MEMBRANE PROTEIN-RELATED-RELATED"/>
    <property type="match status" value="1"/>
</dbReference>
<dbReference type="OrthoDB" id="21915at2"/>
<dbReference type="Proteomes" id="UP000267049">
    <property type="component" value="Unassembled WGS sequence"/>
</dbReference>
<keyword evidence="1" id="KW-0472">Membrane</keyword>
<keyword evidence="1" id="KW-0812">Transmembrane</keyword>
<gene>
    <name evidence="2" type="ORF">EER27_15635</name>
</gene>
<sequence>MTFTQVLFSFTGRVRRRHWWFAVAMLILIPGLGDAVTPDSPSPLVVIWALTVQAALLWIIVAVSAKRWHDVGKSGWWTLIHLLPVVGIIVALGFNGLSAGNPDANRYGEPLP</sequence>
<accession>A0A3M8SL33</accession>
<dbReference type="AlphaFoldDB" id="A0A3M8SL33"/>
<comment type="caution">
    <text evidence="2">The sequence shown here is derived from an EMBL/GenBank/DDBJ whole genome shotgun (WGS) entry which is preliminary data.</text>
</comment>
<protein>
    <submittedName>
        <fullName evidence="2">DUF805 domain-containing protein</fullName>
    </submittedName>
</protein>
<keyword evidence="3" id="KW-1185">Reference proteome</keyword>
<keyword evidence="1" id="KW-1133">Transmembrane helix</keyword>
<evidence type="ECO:0000313" key="3">
    <source>
        <dbReference type="Proteomes" id="UP000267049"/>
    </source>
</evidence>
<organism evidence="2 3">
    <name type="scientific">Montanilutibacter psychrotolerans</name>
    <dbReference type="NCBI Taxonomy" id="1327343"/>
    <lineage>
        <taxon>Bacteria</taxon>
        <taxon>Pseudomonadati</taxon>
        <taxon>Pseudomonadota</taxon>
        <taxon>Gammaproteobacteria</taxon>
        <taxon>Lysobacterales</taxon>
        <taxon>Lysobacteraceae</taxon>
        <taxon>Montanilutibacter</taxon>
    </lineage>
</organism>
<proteinExistence type="predicted"/>
<dbReference type="Pfam" id="PF05656">
    <property type="entry name" value="DUF805"/>
    <property type="match status" value="1"/>
</dbReference>
<feature type="transmembrane region" description="Helical" evidence="1">
    <location>
        <begin position="76"/>
        <end position="97"/>
    </location>
</feature>
<evidence type="ECO:0000313" key="2">
    <source>
        <dbReference type="EMBL" id="RNF82077.1"/>
    </source>
</evidence>
<feature type="transmembrane region" description="Helical" evidence="1">
    <location>
        <begin position="45"/>
        <end position="64"/>
    </location>
</feature>
<dbReference type="InterPro" id="IPR008523">
    <property type="entry name" value="DUF805"/>
</dbReference>
<reference evidence="2 3" key="1">
    <citation type="submission" date="2018-11" db="EMBL/GenBank/DDBJ databases">
        <title>Lysobacter cryohumiis sp. nov., isolated from soil in the Tianshan Mountains, Xinjiang, China.</title>
        <authorList>
            <person name="Luo Y."/>
            <person name="Sheng H."/>
        </authorList>
    </citation>
    <scope>NUCLEOTIDE SEQUENCE [LARGE SCALE GENOMIC DNA]</scope>
    <source>
        <strain evidence="2 3">ZS60</strain>
    </source>
</reference>